<dbReference type="PROSITE" id="PS00194">
    <property type="entry name" value="THIOREDOXIN_1"/>
    <property type="match status" value="1"/>
</dbReference>
<dbReference type="InterPro" id="IPR017937">
    <property type="entry name" value="Thioredoxin_CS"/>
</dbReference>
<dbReference type="Pfam" id="PF00085">
    <property type="entry name" value="Thioredoxin"/>
    <property type="match status" value="1"/>
</dbReference>
<evidence type="ECO:0000256" key="1">
    <source>
        <dbReference type="ARBA" id="ARBA00023157"/>
    </source>
</evidence>
<dbReference type="PROSITE" id="PS51352">
    <property type="entry name" value="THIOREDOXIN_2"/>
    <property type="match status" value="1"/>
</dbReference>
<gene>
    <name evidence="3" type="ORF">BQ4739_LOCUS2149</name>
</gene>
<dbReference type="InterPro" id="IPR013766">
    <property type="entry name" value="Thioredoxin_domain"/>
</dbReference>
<sequence length="154" mass="16672">MLSAATSAVRQSLPSTCAAALLASSSWRTAWSSGIRGYASEGSAVHEVQSTAEFNSVRKQIADDPNAVAIIDFTAKWCGPCKAIAPIYEQLAQQYPGVKFLKVDIDNEGLMEVVQEHGITGVPTFTMYKGPRKVENFTGARIDLLRKVLQQHAS</sequence>
<dbReference type="PANTHER" id="PTHR46115">
    <property type="entry name" value="THIOREDOXIN-LIKE PROTEIN 1"/>
    <property type="match status" value="1"/>
</dbReference>
<keyword evidence="4" id="KW-1185">Reference proteome</keyword>
<evidence type="ECO:0000259" key="2">
    <source>
        <dbReference type="PROSITE" id="PS51352"/>
    </source>
</evidence>
<dbReference type="CDD" id="cd02947">
    <property type="entry name" value="TRX_family"/>
    <property type="match status" value="1"/>
</dbReference>
<dbReference type="PRINTS" id="PR00421">
    <property type="entry name" value="THIOREDOXIN"/>
</dbReference>
<keyword evidence="1" id="KW-1015">Disulfide bond</keyword>
<proteinExistence type="predicted"/>
<reference evidence="3 4" key="1">
    <citation type="submission" date="2016-10" db="EMBL/GenBank/DDBJ databases">
        <authorList>
            <person name="Cai Z."/>
        </authorList>
    </citation>
    <scope>NUCLEOTIDE SEQUENCE [LARGE SCALE GENOMIC DNA]</scope>
</reference>
<dbReference type="STRING" id="3088.A0A383VAL6"/>
<dbReference type="Gene3D" id="3.40.30.10">
    <property type="entry name" value="Glutaredoxin"/>
    <property type="match status" value="1"/>
</dbReference>
<dbReference type="FunFam" id="3.40.30.10:FF:000245">
    <property type="entry name" value="Thioredoxin"/>
    <property type="match status" value="1"/>
</dbReference>
<accession>A0A383VAL6</accession>
<dbReference type="SUPFAM" id="SSF52833">
    <property type="entry name" value="Thioredoxin-like"/>
    <property type="match status" value="1"/>
</dbReference>
<dbReference type="AlphaFoldDB" id="A0A383VAL6"/>
<organism evidence="3 4">
    <name type="scientific">Tetradesmus obliquus</name>
    <name type="common">Green alga</name>
    <name type="synonym">Acutodesmus obliquus</name>
    <dbReference type="NCBI Taxonomy" id="3088"/>
    <lineage>
        <taxon>Eukaryota</taxon>
        <taxon>Viridiplantae</taxon>
        <taxon>Chlorophyta</taxon>
        <taxon>core chlorophytes</taxon>
        <taxon>Chlorophyceae</taxon>
        <taxon>CS clade</taxon>
        <taxon>Sphaeropleales</taxon>
        <taxon>Scenedesmaceae</taxon>
        <taxon>Tetradesmus</taxon>
    </lineage>
</organism>
<feature type="domain" description="Thioredoxin" evidence="2">
    <location>
        <begin position="39"/>
        <end position="147"/>
    </location>
</feature>
<dbReference type="InterPro" id="IPR036249">
    <property type="entry name" value="Thioredoxin-like_sf"/>
</dbReference>
<evidence type="ECO:0000313" key="3">
    <source>
        <dbReference type="EMBL" id="SZX61654.1"/>
    </source>
</evidence>
<evidence type="ECO:0000313" key="4">
    <source>
        <dbReference type="Proteomes" id="UP000256970"/>
    </source>
</evidence>
<dbReference type="Proteomes" id="UP000256970">
    <property type="component" value="Unassembled WGS sequence"/>
</dbReference>
<name>A0A383VAL6_TETOB</name>
<dbReference type="EMBL" id="FNXT01000162">
    <property type="protein sequence ID" value="SZX61654.1"/>
    <property type="molecule type" value="Genomic_DNA"/>
</dbReference>
<protein>
    <recommendedName>
        <fullName evidence="2">Thioredoxin domain-containing protein</fullName>
    </recommendedName>
</protein>